<sequence length="67" mass="7353">MDYSKNRINTLLLVPTLVITVTFAAGLYCSAIAAVVIFWQLGDPYLKAGVYLVVSKLIWLAIAILSH</sequence>
<proteinExistence type="predicted"/>
<comment type="caution">
    <text evidence="1">The sequence shown here is derived from an EMBL/GenBank/DDBJ whole genome shotgun (WGS) entry which is preliminary data.</text>
</comment>
<dbReference type="Proteomes" id="UP001163603">
    <property type="component" value="Chromosome 12"/>
</dbReference>
<reference evidence="2" key="1">
    <citation type="journal article" date="2023" name="G3 (Bethesda)">
        <title>Genome assembly and association tests identify interacting loci associated with vigor, precocity, and sex in interspecific pistachio rootstocks.</title>
        <authorList>
            <person name="Palmer W."/>
            <person name="Jacygrad E."/>
            <person name="Sagayaradj S."/>
            <person name="Cavanaugh K."/>
            <person name="Han R."/>
            <person name="Bertier L."/>
            <person name="Beede B."/>
            <person name="Kafkas S."/>
            <person name="Golino D."/>
            <person name="Preece J."/>
            <person name="Michelmore R."/>
        </authorList>
    </citation>
    <scope>NUCLEOTIDE SEQUENCE [LARGE SCALE GENOMIC DNA]</scope>
</reference>
<keyword evidence="2" id="KW-1185">Reference proteome</keyword>
<evidence type="ECO:0000313" key="1">
    <source>
        <dbReference type="EMBL" id="KAJ0018563.1"/>
    </source>
</evidence>
<accession>A0ACC0XLS4</accession>
<protein>
    <submittedName>
        <fullName evidence="1">Uncharacterized protein</fullName>
    </submittedName>
</protein>
<name>A0ACC0XLS4_9ROSI</name>
<dbReference type="EMBL" id="CM047747">
    <property type="protein sequence ID" value="KAJ0018563.1"/>
    <property type="molecule type" value="Genomic_DNA"/>
</dbReference>
<evidence type="ECO:0000313" key="2">
    <source>
        <dbReference type="Proteomes" id="UP001163603"/>
    </source>
</evidence>
<gene>
    <name evidence="1" type="ORF">Pint_11784</name>
</gene>
<organism evidence="1 2">
    <name type="scientific">Pistacia integerrima</name>
    <dbReference type="NCBI Taxonomy" id="434235"/>
    <lineage>
        <taxon>Eukaryota</taxon>
        <taxon>Viridiplantae</taxon>
        <taxon>Streptophyta</taxon>
        <taxon>Embryophyta</taxon>
        <taxon>Tracheophyta</taxon>
        <taxon>Spermatophyta</taxon>
        <taxon>Magnoliopsida</taxon>
        <taxon>eudicotyledons</taxon>
        <taxon>Gunneridae</taxon>
        <taxon>Pentapetalae</taxon>
        <taxon>rosids</taxon>
        <taxon>malvids</taxon>
        <taxon>Sapindales</taxon>
        <taxon>Anacardiaceae</taxon>
        <taxon>Pistacia</taxon>
    </lineage>
</organism>